<organism evidence="4 5">
    <name type="scientific">Cellulomonas aerilata</name>
    <dbReference type="NCBI Taxonomy" id="515326"/>
    <lineage>
        <taxon>Bacteria</taxon>
        <taxon>Bacillati</taxon>
        <taxon>Actinomycetota</taxon>
        <taxon>Actinomycetes</taxon>
        <taxon>Micrococcales</taxon>
        <taxon>Cellulomonadaceae</taxon>
        <taxon>Cellulomonas</taxon>
    </lineage>
</organism>
<dbReference type="SUPFAM" id="SSF51735">
    <property type="entry name" value="NAD(P)-binding Rossmann-fold domains"/>
    <property type="match status" value="1"/>
</dbReference>
<accession>A0A512D8F3</accession>
<dbReference type="EMBL" id="BJYY01000001">
    <property type="protein sequence ID" value="GEO32741.1"/>
    <property type="molecule type" value="Genomic_DNA"/>
</dbReference>
<dbReference type="PRINTS" id="PR00081">
    <property type="entry name" value="GDHRDH"/>
</dbReference>
<name>A0A512D8F3_9CELL</name>
<evidence type="ECO:0000259" key="3">
    <source>
        <dbReference type="SMART" id="SM00822"/>
    </source>
</evidence>
<evidence type="ECO:0000313" key="4">
    <source>
        <dbReference type="EMBL" id="GEO32741.1"/>
    </source>
</evidence>
<comment type="caution">
    <text evidence="4">The sequence shown here is derived from an EMBL/GenBank/DDBJ whole genome shotgun (WGS) entry which is preliminary data.</text>
</comment>
<evidence type="ECO:0000256" key="2">
    <source>
        <dbReference type="ARBA" id="ARBA00023002"/>
    </source>
</evidence>
<sequence length="255" mass="25519">MSRASSTDLTGLRALVTGAGTGIGREIAVALARAGADVAVTYRTHDAAPVVAEIEALGRTAVALPLDATNSTDVHDVVGRAAAALGGGIDVLVNNAGGLVGRVPVAAMSDEHWHAVLDVNLTSMFYVTRSVLEHMPDGGRIISISSQAGQNGGGPGAVAYAAAKAGMDGMTRGLAKELGSRRITVNSIAPGFIGETPFQETFTPADAQRAAIAGIPVGRPGVPADVAAAALYLASDGAGFVTGAVIDVNGGAWLR</sequence>
<dbReference type="PRINTS" id="PR00080">
    <property type="entry name" value="SDRFAMILY"/>
</dbReference>
<evidence type="ECO:0000313" key="5">
    <source>
        <dbReference type="Proteomes" id="UP000321181"/>
    </source>
</evidence>
<feature type="domain" description="Ketoreductase" evidence="3">
    <location>
        <begin position="12"/>
        <end position="191"/>
    </location>
</feature>
<proteinExistence type="inferred from homology"/>
<dbReference type="FunFam" id="3.40.50.720:FF:000084">
    <property type="entry name" value="Short-chain dehydrogenase reductase"/>
    <property type="match status" value="1"/>
</dbReference>
<dbReference type="Gene3D" id="3.40.50.720">
    <property type="entry name" value="NAD(P)-binding Rossmann-like Domain"/>
    <property type="match status" value="1"/>
</dbReference>
<dbReference type="Pfam" id="PF13561">
    <property type="entry name" value="adh_short_C2"/>
    <property type="match status" value="1"/>
</dbReference>
<dbReference type="OrthoDB" id="286404at2"/>
<dbReference type="InterPro" id="IPR002347">
    <property type="entry name" value="SDR_fam"/>
</dbReference>
<dbReference type="InterPro" id="IPR050259">
    <property type="entry name" value="SDR"/>
</dbReference>
<keyword evidence="2" id="KW-0560">Oxidoreductase</keyword>
<dbReference type="Proteomes" id="UP000321181">
    <property type="component" value="Unassembled WGS sequence"/>
</dbReference>
<gene>
    <name evidence="4" type="ORF">CAE01nite_04660</name>
</gene>
<dbReference type="RefSeq" id="WP_146899301.1">
    <property type="nucleotide sequence ID" value="NZ_BAAARM010000001.1"/>
</dbReference>
<protein>
    <submittedName>
        <fullName evidence="4">3-oxoacyl-ACP reductase</fullName>
    </submittedName>
</protein>
<dbReference type="PANTHER" id="PTHR42879:SF2">
    <property type="entry name" value="3-OXOACYL-[ACYL-CARRIER-PROTEIN] REDUCTASE FABG"/>
    <property type="match status" value="1"/>
</dbReference>
<dbReference type="SMART" id="SM00822">
    <property type="entry name" value="PKS_KR"/>
    <property type="match status" value="1"/>
</dbReference>
<dbReference type="PANTHER" id="PTHR42879">
    <property type="entry name" value="3-OXOACYL-(ACYL-CARRIER-PROTEIN) REDUCTASE"/>
    <property type="match status" value="1"/>
</dbReference>
<reference evidence="4 5" key="1">
    <citation type="submission" date="2019-07" db="EMBL/GenBank/DDBJ databases">
        <title>Whole genome shotgun sequence of Cellulomonas aerilata NBRC 106308.</title>
        <authorList>
            <person name="Hosoyama A."/>
            <person name="Uohara A."/>
            <person name="Ohji S."/>
            <person name="Ichikawa N."/>
        </authorList>
    </citation>
    <scope>NUCLEOTIDE SEQUENCE [LARGE SCALE GENOMIC DNA]</scope>
    <source>
        <strain evidence="4 5">NBRC 106308</strain>
    </source>
</reference>
<keyword evidence="5" id="KW-1185">Reference proteome</keyword>
<dbReference type="GO" id="GO:0016491">
    <property type="term" value="F:oxidoreductase activity"/>
    <property type="evidence" value="ECO:0007669"/>
    <property type="project" value="UniProtKB-KW"/>
</dbReference>
<evidence type="ECO:0000256" key="1">
    <source>
        <dbReference type="ARBA" id="ARBA00006484"/>
    </source>
</evidence>
<dbReference type="InterPro" id="IPR036291">
    <property type="entry name" value="NAD(P)-bd_dom_sf"/>
</dbReference>
<dbReference type="AlphaFoldDB" id="A0A512D8F3"/>
<dbReference type="InterPro" id="IPR057326">
    <property type="entry name" value="KR_dom"/>
</dbReference>
<comment type="similarity">
    <text evidence="1">Belongs to the short-chain dehydrogenases/reductases (SDR) family.</text>
</comment>